<organism evidence="2">
    <name type="scientific">Laccaria bicolor (strain S238N-H82 / ATCC MYA-4686)</name>
    <name type="common">Bicoloured deceiver</name>
    <name type="synonym">Laccaria laccata var. bicolor</name>
    <dbReference type="NCBI Taxonomy" id="486041"/>
    <lineage>
        <taxon>Eukaryota</taxon>
        <taxon>Fungi</taxon>
        <taxon>Dikarya</taxon>
        <taxon>Basidiomycota</taxon>
        <taxon>Agaricomycotina</taxon>
        <taxon>Agaricomycetes</taxon>
        <taxon>Agaricomycetidae</taxon>
        <taxon>Agaricales</taxon>
        <taxon>Agaricineae</taxon>
        <taxon>Hydnangiaceae</taxon>
        <taxon>Laccaria</taxon>
    </lineage>
</organism>
<dbReference type="HOGENOM" id="CLU_1015880_0_0_1"/>
<dbReference type="EMBL" id="DS547100">
    <property type="protein sequence ID" value="EDR09223.1"/>
    <property type="molecule type" value="Genomic_DNA"/>
</dbReference>
<keyword evidence="2" id="KW-1185">Reference proteome</keyword>
<protein>
    <submittedName>
        <fullName evidence="1">Predicted protein</fullName>
    </submittedName>
</protein>
<proteinExistence type="predicted"/>
<evidence type="ECO:0000313" key="1">
    <source>
        <dbReference type="EMBL" id="EDR09223.1"/>
    </source>
</evidence>
<dbReference type="KEGG" id="lbc:LACBIDRAFT_326651"/>
<gene>
    <name evidence="1" type="ORF">LACBIDRAFT_326651</name>
</gene>
<sequence length="274" mass="29620">MATDCEVDKHDSPLTYLGLEIIDQAPLPVSYKSSYCWSTLKTSEWGAHVSLGKTATRALPYPQHHATLADVDTAIFSISQNSLFDVNSYARSAIATSSIASGLDRPQSQMPCFGNSNGAFDLDIYLNSGRKEHGPGRSRNEELAAGSVMAPAKSLGKVAAGANFAGKLKVEIIEQKKIEENGEGGFYSTFYRQELLLCWTTKQLPDVHSLTSSSPSQHMSQVSGCKFISAPSLIFFPGLVAFDTWPEVVVGGWESEQVETDLIALALLHAGQLD</sequence>
<accession>B0D9C5</accession>
<name>B0D9C5_LACBS</name>
<dbReference type="Proteomes" id="UP000001194">
    <property type="component" value="Unassembled WGS sequence"/>
</dbReference>
<dbReference type="GeneID" id="6075847"/>
<reference evidence="1 2" key="1">
    <citation type="journal article" date="2008" name="Nature">
        <title>The genome of Laccaria bicolor provides insights into mycorrhizal symbiosis.</title>
        <authorList>
            <person name="Martin F."/>
            <person name="Aerts A."/>
            <person name="Ahren D."/>
            <person name="Brun A."/>
            <person name="Danchin E.G.J."/>
            <person name="Duchaussoy F."/>
            <person name="Gibon J."/>
            <person name="Kohler A."/>
            <person name="Lindquist E."/>
            <person name="Pereda V."/>
            <person name="Salamov A."/>
            <person name="Shapiro H.J."/>
            <person name="Wuyts J."/>
            <person name="Blaudez D."/>
            <person name="Buee M."/>
            <person name="Brokstein P."/>
            <person name="Canbaeck B."/>
            <person name="Cohen D."/>
            <person name="Courty P.E."/>
            <person name="Coutinho P.M."/>
            <person name="Delaruelle C."/>
            <person name="Detter J.C."/>
            <person name="Deveau A."/>
            <person name="DiFazio S."/>
            <person name="Duplessis S."/>
            <person name="Fraissinet-Tachet L."/>
            <person name="Lucic E."/>
            <person name="Frey-Klett P."/>
            <person name="Fourrey C."/>
            <person name="Feussner I."/>
            <person name="Gay G."/>
            <person name="Grimwood J."/>
            <person name="Hoegger P.J."/>
            <person name="Jain P."/>
            <person name="Kilaru S."/>
            <person name="Labbe J."/>
            <person name="Lin Y.C."/>
            <person name="Legue V."/>
            <person name="Le Tacon F."/>
            <person name="Marmeisse R."/>
            <person name="Melayah D."/>
            <person name="Montanini B."/>
            <person name="Muratet M."/>
            <person name="Nehls U."/>
            <person name="Niculita-Hirzel H."/>
            <person name="Oudot-Le Secq M.P."/>
            <person name="Peter M."/>
            <person name="Quesneville H."/>
            <person name="Rajashekar B."/>
            <person name="Reich M."/>
            <person name="Rouhier N."/>
            <person name="Schmutz J."/>
            <person name="Yin T."/>
            <person name="Chalot M."/>
            <person name="Henrissat B."/>
            <person name="Kuees U."/>
            <person name="Lucas S."/>
            <person name="Van de Peer Y."/>
            <person name="Podila G.K."/>
            <person name="Polle A."/>
            <person name="Pukkila P.J."/>
            <person name="Richardson P.M."/>
            <person name="Rouze P."/>
            <person name="Sanders I.R."/>
            <person name="Stajich J.E."/>
            <person name="Tunlid A."/>
            <person name="Tuskan G."/>
            <person name="Grigoriev I.V."/>
        </authorList>
    </citation>
    <scope>NUCLEOTIDE SEQUENCE [LARGE SCALE GENOMIC DNA]</scope>
    <source>
        <strain evidence="2">S238N-H82 / ATCC MYA-4686</strain>
    </source>
</reference>
<evidence type="ECO:0000313" key="2">
    <source>
        <dbReference type="Proteomes" id="UP000001194"/>
    </source>
</evidence>
<dbReference type="AlphaFoldDB" id="B0D9C5"/>
<dbReference type="InParanoid" id="B0D9C5"/>
<dbReference type="RefSeq" id="XP_001880536.1">
    <property type="nucleotide sequence ID" value="XM_001880501.1"/>
</dbReference>